<evidence type="ECO:0000313" key="1">
    <source>
        <dbReference type="EMBL" id="ESA17786.1"/>
    </source>
</evidence>
<accession>U9UQA7</accession>
<proteinExistence type="predicted"/>
<dbReference type="EMBL" id="KI279835">
    <property type="protein sequence ID" value="ESA17786.1"/>
    <property type="molecule type" value="Genomic_DNA"/>
</dbReference>
<gene>
    <name evidence="1" type="ORF">GLOINDRAFT_233</name>
</gene>
<name>U9UQA7_RHIID</name>
<protein>
    <submittedName>
        <fullName evidence="1">Uncharacterized protein</fullName>
    </submittedName>
</protein>
<dbReference type="HOGENOM" id="CLU_3069828_0_0_1"/>
<organism evidence="1">
    <name type="scientific">Rhizophagus irregularis (strain DAOM 181602 / DAOM 197198 / MUCL 43194)</name>
    <name type="common">Arbuscular mycorrhizal fungus</name>
    <name type="synonym">Glomus intraradices</name>
    <dbReference type="NCBI Taxonomy" id="747089"/>
    <lineage>
        <taxon>Eukaryota</taxon>
        <taxon>Fungi</taxon>
        <taxon>Fungi incertae sedis</taxon>
        <taxon>Mucoromycota</taxon>
        <taxon>Glomeromycotina</taxon>
        <taxon>Glomeromycetes</taxon>
        <taxon>Glomerales</taxon>
        <taxon>Glomeraceae</taxon>
        <taxon>Rhizophagus</taxon>
    </lineage>
</organism>
<dbReference type="AlphaFoldDB" id="U9UQA7"/>
<sequence>MSNLHNISITFPQKLETSLKSGIHHGKLDDSATPCMSPLRKSVFANVENPEFF</sequence>
<reference evidence="1" key="1">
    <citation type="submission" date="2013-07" db="EMBL/GenBank/DDBJ databases">
        <title>The genome of an arbuscular mycorrhizal fungus provides insights into the evolution of the oldest plant symbiosis.</title>
        <authorList>
            <consortium name="DOE Joint Genome Institute"/>
            <person name="Tisserant E."/>
            <person name="Malbreil M."/>
            <person name="Kuo A."/>
            <person name="Kohler A."/>
            <person name="Symeonidi A."/>
            <person name="Balestrini R."/>
            <person name="Charron P."/>
            <person name="Duensing N."/>
            <person name="Frei-dit-Frey N."/>
            <person name="Gianinazzi-Pearson V."/>
            <person name="Gilbert B."/>
            <person name="Handa Y."/>
            <person name="Hijri M."/>
            <person name="Kaul R."/>
            <person name="Kawaguchi M."/>
            <person name="Krajinski F."/>
            <person name="Lammers P."/>
            <person name="Lapierre D."/>
            <person name="Masclaux F.G."/>
            <person name="Murat C."/>
            <person name="Morin E."/>
            <person name="Ndikumana S."/>
            <person name="Pagni M."/>
            <person name="Petitpierre D."/>
            <person name="Requena N."/>
            <person name="Rosikiewicz P."/>
            <person name="Riley R."/>
            <person name="Saito K."/>
            <person name="San Clemente H."/>
            <person name="Shapiro H."/>
            <person name="van Tuinen D."/>
            <person name="Becard G."/>
            <person name="Bonfante P."/>
            <person name="Paszkowski U."/>
            <person name="Shachar-Hill Y."/>
            <person name="Young J.P."/>
            <person name="Sanders I.R."/>
            <person name="Henrissat B."/>
            <person name="Rensing S.A."/>
            <person name="Grigoriev I.V."/>
            <person name="Corradi N."/>
            <person name="Roux C."/>
            <person name="Martin F."/>
        </authorList>
    </citation>
    <scope>NUCLEOTIDE SEQUENCE</scope>
    <source>
        <strain evidence="1">DAOM 197198</strain>
    </source>
</reference>